<reference evidence="2" key="1">
    <citation type="journal article" date="2020" name="mSystems">
        <title>Genome- and Community-Level Interaction Insights into Carbon Utilization and Element Cycling Functions of Hydrothermarchaeota in Hydrothermal Sediment.</title>
        <authorList>
            <person name="Zhou Z."/>
            <person name="Liu Y."/>
            <person name="Xu W."/>
            <person name="Pan J."/>
            <person name="Luo Z.H."/>
            <person name="Li M."/>
        </authorList>
    </citation>
    <scope>NUCLEOTIDE SEQUENCE [LARGE SCALE GENOMIC DNA]</scope>
    <source>
        <strain evidence="2">SpSt-732</strain>
    </source>
</reference>
<protein>
    <submittedName>
        <fullName evidence="2">ArsR family transcriptional regulator</fullName>
    </submittedName>
</protein>
<dbReference type="SUPFAM" id="SSF46785">
    <property type="entry name" value="Winged helix' DNA-binding domain"/>
    <property type="match status" value="1"/>
</dbReference>
<dbReference type="InterPro" id="IPR011991">
    <property type="entry name" value="ArsR-like_HTH"/>
</dbReference>
<dbReference type="Pfam" id="PF01022">
    <property type="entry name" value="HTH_5"/>
    <property type="match status" value="1"/>
</dbReference>
<dbReference type="Gene3D" id="1.10.10.10">
    <property type="entry name" value="Winged helix-like DNA-binding domain superfamily/Winged helix DNA-binding domain"/>
    <property type="match status" value="1"/>
</dbReference>
<proteinExistence type="predicted"/>
<organism evidence="2">
    <name type="scientific">Ignisphaera aggregans</name>
    <dbReference type="NCBI Taxonomy" id="334771"/>
    <lineage>
        <taxon>Archaea</taxon>
        <taxon>Thermoproteota</taxon>
        <taxon>Thermoprotei</taxon>
        <taxon>Desulfurococcales</taxon>
        <taxon>Desulfurococcaceae</taxon>
        <taxon>Ignisphaera</taxon>
    </lineage>
</organism>
<dbReference type="AlphaFoldDB" id="A0A7C4FCU4"/>
<dbReference type="InterPro" id="IPR036388">
    <property type="entry name" value="WH-like_DNA-bd_sf"/>
</dbReference>
<dbReference type="CDD" id="cd00090">
    <property type="entry name" value="HTH_ARSR"/>
    <property type="match status" value="1"/>
</dbReference>
<dbReference type="GO" id="GO:0003700">
    <property type="term" value="F:DNA-binding transcription factor activity"/>
    <property type="evidence" value="ECO:0007669"/>
    <property type="project" value="InterPro"/>
</dbReference>
<dbReference type="SMART" id="SM00418">
    <property type="entry name" value="HTH_ARSR"/>
    <property type="match status" value="1"/>
</dbReference>
<dbReference type="InterPro" id="IPR036390">
    <property type="entry name" value="WH_DNA-bd_sf"/>
</dbReference>
<evidence type="ECO:0000259" key="1">
    <source>
        <dbReference type="SMART" id="SM00418"/>
    </source>
</evidence>
<dbReference type="EMBL" id="DTFF01000008">
    <property type="protein sequence ID" value="HGI86904.1"/>
    <property type="molecule type" value="Genomic_DNA"/>
</dbReference>
<accession>A0A7C4FCU4</accession>
<comment type="caution">
    <text evidence="2">The sequence shown here is derived from an EMBL/GenBank/DDBJ whole genome shotgun (WGS) entry which is preliminary data.</text>
</comment>
<feature type="domain" description="HTH arsR-type" evidence="1">
    <location>
        <begin position="32"/>
        <end position="114"/>
    </location>
</feature>
<name>A0A7C4FCU4_9CREN</name>
<gene>
    <name evidence="2" type="ORF">ENV14_00670</name>
</gene>
<evidence type="ECO:0000313" key="2">
    <source>
        <dbReference type="EMBL" id="HGI86904.1"/>
    </source>
</evidence>
<sequence length="141" mass="15756">MTGEMQKESKARRGIWIEGDVMYVAGEEFIEKIASALASLTRLRIVGLTFKGDMGIEDLAEKLSQSKANISTHVKRLEEANIVRAIYLPGHRGVKKIAKPTVREIRIILSELAEEVEERIKEVPLPPEEGEEIVKSMGETV</sequence>
<dbReference type="InterPro" id="IPR001845">
    <property type="entry name" value="HTH_ArsR_DNA-bd_dom"/>
</dbReference>